<dbReference type="EMBL" id="LAZR01003570">
    <property type="protein sequence ID" value="KKN16899.1"/>
    <property type="molecule type" value="Genomic_DNA"/>
</dbReference>
<dbReference type="AlphaFoldDB" id="A0A0F9NG25"/>
<evidence type="ECO:0000313" key="2">
    <source>
        <dbReference type="EMBL" id="KKN16899.1"/>
    </source>
</evidence>
<evidence type="ECO:0000256" key="1">
    <source>
        <dbReference type="SAM" id="MobiDB-lite"/>
    </source>
</evidence>
<comment type="caution">
    <text evidence="2">The sequence shown here is derived from an EMBL/GenBank/DDBJ whole genome shotgun (WGS) entry which is preliminary data.</text>
</comment>
<reference evidence="2" key="1">
    <citation type="journal article" date="2015" name="Nature">
        <title>Complex archaea that bridge the gap between prokaryotes and eukaryotes.</title>
        <authorList>
            <person name="Spang A."/>
            <person name="Saw J.H."/>
            <person name="Jorgensen S.L."/>
            <person name="Zaremba-Niedzwiedzka K."/>
            <person name="Martijn J."/>
            <person name="Lind A.E."/>
            <person name="van Eijk R."/>
            <person name="Schleper C."/>
            <person name="Guy L."/>
            <person name="Ettema T.J."/>
        </authorList>
    </citation>
    <scope>NUCLEOTIDE SEQUENCE</scope>
</reference>
<name>A0A0F9NG25_9ZZZZ</name>
<feature type="region of interest" description="Disordered" evidence="1">
    <location>
        <begin position="57"/>
        <end position="76"/>
    </location>
</feature>
<gene>
    <name evidence="2" type="ORF">LCGC14_0971040</name>
</gene>
<accession>A0A0F9NG25</accession>
<protein>
    <submittedName>
        <fullName evidence="2">Uncharacterized protein</fullName>
    </submittedName>
</protein>
<proteinExistence type="predicted"/>
<organism evidence="2">
    <name type="scientific">marine sediment metagenome</name>
    <dbReference type="NCBI Taxonomy" id="412755"/>
    <lineage>
        <taxon>unclassified sequences</taxon>
        <taxon>metagenomes</taxon>
        <taxon>ecological metagenomes</taxon>
    </lineage>
</organism>
<sequence>MSLVFLEYSFMFNPDEAWQHVNQFEQDFAKFLDERGFEAETIKGIGEGAGKRILFISKKPDIGPPPEEPKMKSKKRLKAMQMTREGGKFGIRPK</sequence>